<reference evidence="1 2" key="1">
    <citation type="journal article" date="2020" name="Phytopathology">
        <title>Genome Sequence Resources of Colletotrichum truncatum, C. plurivorum, C. musicola, and C. sojae: Four Species Pathogenic to Soybean (Glycine max).</title>
        <authorList>
            <person name="Rogerio F."/>
            <person name="Boufleur T.R."/>
            <person name="Ciampi-Guillardi M."/>
            <person name="Sukno S.A."/>
            <person name="Thon M.R."/>
            <person name="Massola Junior N.S."/>
            <person name="Baroncelli R."/>
        </authorList>
    </citation>
    <scope>NUCLEOTIDE SEQUENCE [LARGE SCALE GENOMIC DNA]</scope>
    <source>
        <strain evidence="1 2">CMES1059</strain>
    </source>
</reference>
<dbReference type="EMBL" id="VUJX02000002">
    <property type="protein sequence ID" value="KAL0940584.1"/>
    <property type="molecule type" value="Genomic_DNA"/>
</dbReference>
<protein>
    <submittedName>
        <fullName evidence="1">Uncharacterized protein</fullName>
    </submittedName>
</protein>
<name>A0ACC3Z924_COLTU</name>
<proteinExistence type="predicted"/>
<dbReference type="Proteomes" id="UP000805649">
    <property type="component" value="Unassembled WGS sequence"/>
</dbReference>
<evidence type="ECO:0000313" key="2">
    <source>
        <dbReference type="Proteomes" id="UP000805649"/>
    </source>
</evidence>
<gene>
    <name evidence="1" type="ORF">CTRU02_203347</name>
</gene>
<comment type="caution">
    <text evidence="1">The sequence shown here is derived from an EMBL/GenBank/DDBJ whole genome shotgun (WGS) entry which is preliminary data.</text>
</comment>
<evidence type="ECO:0000313" key="1">
    <source>
        <dbReference type="EMBL" id="KAL0940584.1"/>
    </source>
</evidence>
<keyword evidence="2" id="KW-1185">Reference proteome</keyword>
<accession>A0ACC3Z924</accession>
<organism evidence="1 2">
    <name type="scientific">Colletotrichum truncatum</name>
    <name type="common">Anthracnose fungus</name>
    <name type="synonym">Colletotrichum capsici</name>
    <dbReference type="NCBI Taxonomy" id="5467"/>
    <lineage>
        <taxon>Eukaryota</taxon>
        <taxon>Fungi</taxon>
        <taxon>Dikarya</taxon>
        <taxon>Ascomycota</taxon>
        <taxon>Pezizomycotina</taxon>
        <taxon>Sordariomycetes</taxon>
        <taxon>Hypocreomycetidae</taxon>
        <taxon>Glomerellales</taxon>
        <taxon>Glomerellaceae</taxon>
        <taxon>Colletotrichum</taxon>
        <taxon>Colletotrichum truncatum species complex</taxon>
    </lineage>
</organism>
<sequence>MAEVFGTVASALAVAELLVKSVFKIKKLWDEVQDVPEEINRLIKELELLSPVIGAVEAVYEQQKHLPLGSIAGPIILACREVVGHLETLSAELQDQIFTARRPLRNITKLKVTFRKDWIRVHQEKLKSIVKALSLSLQAHSVSQQTHIM</sequence>